<dbReference type="SUPFAM" id="SSF49464">
    <property type="entry name" value="Carboxypeptidase regulatory domain-like"/>
    <property type="match status" value="1"/>
</dbReference>
<comment type="similarity">
    <text evidence="7">Belongs to the TonB-dependent receptor family.</text>
</comment>
<keyword evidence="8" id="KW-1133">Transmembrane helix</keyword>
<keyword evidence="4 7" id="KW-0812">Transmembrane</keyword>
<dbReference type="NCBIfam" id="TIGR04057">
    <property type="entry name" value="SusC_RagA_signa"/>
    <property type="match status" value="1"/>
</dbReference>
<dbReference type="PROSITE" id="PS52016">
    <property type="entry name" value="TONB_DEPENDENT_REC_3"/>
    <property type="match status" value="1"/>
</dbReference>
<keyword evidence="3 7" id="KW-1134">Transmembrane beta strand</keyword>
<dbReference type="SUPFAM" id="SSF56935">
    <property type="entry name" value="Porins"/>
    <property type="match status" value="1"/>
</dbReference>
<dbReference type="InterPro" id="IPR037066">
    <property type="entry name" value="Plug_dom_sf"/>
</dbReference>
<evidence type="ECO:0000256" key="7">
    <source>
        <dbReference type="PROSITE-ProRule" id="PRU01360"/>
    </source>
</evidence>
<evidence type="ECO:0000256" key="5">
    <source>
        <dbReference type="ARBA" id="ARBA00023136"/>
    </source>
</evidence>
<dbReference type="Proteomes" id="UP000293874">
    <property type="component" value="Unassembled WGS sequence"/>
</dbReference>
<dbReference type="EMBL" id="SGXA01000001">
    <property type="protein sequence ID" value="RZS75031.1"/>
    <property type="molecule type" value="Genomic_DNA"/>
</dbReference>
<keyword evidence="11" id="KW-1185">Reference proteome</keyword>
<dbReference type="InterPro" id="IPR023997">
    <property type="entry name" value="TonB-dep_OMP_SusC/RagA_CS"/>
</dbReference>
<keyword evidence="5 7" id="KW-0472">Membrane</keyword>
<dbReference type="Gene3D" id="2.170.130.10">
    <property type="entry name" value="TonB-dependent receptor, plug domain"/>
    <property type="match status" value="1"/>
</dbReference>
<name>A0A4Q7N0B6_9BACT</name>
<feature type="domain" description="TonB-dependent receptor plug" evidence="9">
    <location>
        <begin position="243"/>
        <end position="376"/>
    </location>
</feature>
<dbReference type="InterPro" id="IPR036942">
    <property type="entry name" value="Beta-barrel_TonB_sf"/>
</dbReference>
<dbReference type="Gene3D" id="2.60.40.1120">
    <property type="entry name" value="Carboxypeptidase-like, regulatory domain"/>
    <property type="match status" value="1"/>
</dbReference>
<feature type="transmembrane region" description="Helical" evidence="8">
    <location>
        <begin position="43"/>
        <end position="61"/>
    </location>
</feature>
<evidence type="ECO:0000256" key="8">
    <source>
        <dbReference type="SAM" id="Phobius"/>
    </source>
</evidence>
<protein>
    <submittedName>
        <fullName evidence="10">TonB-linked SusC/RagA family outer membrane protein</fullName>
    </submittedName>
</protein>
<keyword evidence="2 7" id="KW-0813">Transport</keyword>
<dbReference type="Pfam" id="PF07715">
    <property type="entry name" value="Plug"/>
    <property type="match status" value="1"/>
</dbReference>
<evidence type="ECO:0000256" key="1">
    <source>
        <dbReference type="ARBA" id="ARBA00004571"/>
    </source>
</evidence>
<accession>A0A4Q7N0B6</accession>
<gene>
    <name evidence="10" type="ORF">EV199_0889</name>
</gene>
<dbReference type="InterPro" id="IPR039426">
    <property type="entry name" value="TonB-dep_rcpt-like"/>
</dbReference>
<dbReference type="Gene3D" id="2.40.170.20">
    <property type="entry name" value="TonB-dependent receptor, beta-barrel domain"/>
    <property type="match status" value="1"/>
</dbReference>
<keyword evidence="6 7" id="KW-0998">Cell outer membrane</keyword>
<dbReference type="InterPro" id="IPR012910">
    <property type="entry name" value="Plug_dom"/>
</dbReference>
<organism evidence="10 11">
    <name type="scientific">Pseudobacter ginsenosidimutans</name>
    <dbReference type="NCBI Taxonomy" id="661488"/>
    <lineage>
        <taxon>Bacteria</taxon>
        <taxon>Pseudomonadati</taxon>
        <taxon>Bacteroidota</taxon>
        <taxon>Chitinophagia</taxon>
        <taxon>Chitinophagales</taxon>
        <taxon>Chitinophagaceae</taxon>
        <taxon>Pseudobacter</taxon>
    </lineage>
</organism>
<dbReference type="InterPro" id="IPR008969">
    <property type="entry name" value="CarboxyPept-like_regulatory"/>
</dbReference>
<evidence type="ECO:0000256" key="3">
    <source>
        <dbReference type="ARBA" id="ARBA00022452"/>
    </source>
</evidence>
<reference evidence="10 11" key="1">
    <citation type="submission" date="2019-02" db="EMBL/GenBank/DDBJ databases">
        <title>Genomic Encyclopedia of Type Strains, Phase IV (KMG-IV): sequencing the most valuable type-strain genomes for metagenomic binning, comparative biology and taxonomic classification.</title>
        <authorList>
            <person name="Goeker M."/>
        </authorList>
    </citation>
    <scope>NUCLEOTIDE SEQUENCE [LARGE SCALE GENOMIC DNA]</scope>
    <source>
        <strain evidence="10 11">DSM 18116</strain>
    </source>
</reference>
<comment type="caution">
    <text evidence="10">The sequence shown here is derived from an EMBL/GenBank/DDBJ whole genome shotgun (WGS) entry which is preliminary data.</text>
</comment>
<comment type="subcellular location">
    <subcellularLocation>
        <location evidence="1 7">Cell outer membrane</location>
        <topology evidence="1 7">Multi-pass membrane protein</topology>
    </subcellularLocation>
</comment>
<dbReference type="NCBIfam" id="TIGR04056">
    <property type="entry name" value="OMP_RagA_SusC"/>
    <property type="match status" value="1"/>
</dbReference>
<sequence>MYKIYTRSQPVPGGYGSWLLIVCHALFDQLGSNKRKWIMRAQLIFSIMLISLLQVSAAGFGQQFTLKKKDISYTRLFFEIRKQTGYDVLLRSKDFDTEKRIDADFNDADLKTVMKTVLYGTPLVFEIADKTIVISRRQVSIMDKIVETNQAVDISGKVLDSNGEPLVGATVKIKGSDRFTITDSNGGYMLRQVPDDAVIVISFVGYRSMEIGVKPGKVVVKLERISNEMQEIKVSAGYYSVTRREMTGSIARVAAKDIENQPVNNVLSAVQGRMAGVNIIQNSGIPGGGFDVQIRGRNSLRSYVTTGYDGNKPLYVVDGVPLPQVNDFITGMSGTLHPYSDTNPLHSINPDDIESFEVLKDADATAIYGSKGANGVILITTKKGKKKKTGGYIKASYGLGDMTNLPKMFSLEQYLEMRKLAFANDGVAIPANAYDINGTWDPNKSTDWQKYFVGNHAKYSDIQFGLSGGTGNTQFSVSGAHNEETTIFPGSYRYRRNNIGMNLQHGSADGRLKIGFSGYAALQDNVLPPTDFNQIYSSLAPNAPDLYAADGSINWQNNNNPMGPATQTYSVETKSLNSNLTLGYEIGRGFSVNMNAGYSNYNSYEQKIFPKTTYNPASNIGSSNSTVRKGEKLNQNWIIEPQLNYTGKWDAHQFSALLGTSFQEQQSDNIVILGRNFPSDEMLGNISAAATITIPSAYESKYRYQAIYARLNYGYQQRYFVNLTGRRDASSRFGINKRYANFGAVGAAWLFSEEGILKNCSWLSFGKLRASYGITGNDQIGDYQFYDTYQSTGGSYNGYTGLVPQRLFNKDFGWEGTRKFEVAVDLAFLNQRLILDLGYYHNISSNQLVGIPMPATVGFGSMLANLDATVRNRGLEFSLQSVNIRKGKFKWTSNLNFTLPENKLLKFPNLANSTYANKFEVGKSTTLGKLYQYTGIDQTTGLYTFMDINHDGRINATDRIAAREIREYWYGGIQNSIQYKNWSFDILLQMVNQSQYNIYSVYGNIGYMENKPSVFLDYWTPENPDARFQKPSAGYNAAAATSGSLFTSSDATVSDVFTVRVKNISLSYQLPPIGQHKSVVRFFANGQNLFLFSNYKGSNPEFMIAGFSSPLRVMSLGMSLTF</sequence>
<proteinExistence type="inferred from homology"/>
<dbReference type="AlphaFoldDB" id="A0A4Q7N0B6"/>
<dbReference type="Pfam" id="PF13715">
    <property type="entry name" value="CarbopepD_reg_2"/>
    <property type="match status" value="1"/>
</dbReference>
<evidence type="ECO:0000313" key="11">
    <source>
        <dbReference type="Proteomes" id="UP000293874"/>
    </source>
</evidence>
<evidence type="ECO:0000256" key="2">
    <source>
        <dbReference type="ARBA" id="ARBA00022448"/>
    </source>
</evidence>
<evidence type="ECO:0000256" key="6">
    <source>
        <dbReference type="ARBA" id="ARBA00023237"/>
    </source>
</evidence>
<dbReference type="GO" id="GO:0009279">
    <property type="term" value="C:cell outer membrane"/>
    <property type="evidence" value="ECO:0007669"/>
    <property type="project" value="UniProtKB-SubCell"/>
</dbReference>
<evidence type="ECO:0000313" key="10">
    <source>
        <dbReference type="EMBL" id="RZS75031.1"/>
    </source>
</evidence>
<evidence type="ECO:0000259" key="9">
    <source>
        <dbReference type="Pfam" id="PF07715"/>
    </source>
</evidence>
<dbReference type="InterPro" id="IPR023996">
    <property type="entry name" value="TonB-dep_OMP_SusC/RagA"/>
</dbReference>
<evidence type="ECO:0000256" key="4">
    <source>
        <dbReference type="ARBA" id="ARBA00022692"/>
    </source>
</evidence>